<organism evidence="2 3">
    <name type="scientific">Sneathiella marina</name>
    <dbReference type="NCBI Taxonomy" id="2950108"/>
    <lineage>
        <taxon>Bacteria</taxon>
        <taxon>Pseudomonadati</taxon>
        <taxon>Pseudomonadota</taxon>
        <taxon>Alphaproteobacteria</taxon>
        <taxon>Sneathiellales</taxon>
        <taxon>Sneathiellaceae</taxon>
        <taxon>Sneathiella</taxon>
    </lineage>
</organism>
<evidence type="ECO:0000313" key="2">
    <source>
        <dbReference type="EMBL" id="USG62868.1"/>
    </source>
</evidence>
<gene>
    <name evidence="2" type="ORF">NBZ79_07750</name>
</gene>
<accession>A0ABY4W749</accession>
<dbReference type="RefSeq" id="WP_251937106.1">
    <property type="nucleotide sequence ID" value="NZ_CP098747.1"/>
</dbReference>
<name>A0ABY4W749_9PROT</name>
<feature type="compositionally biased region" description="Basic residues" evidence="1">
    <location>
        <begin position="494"/>
        <end position="503"/>
    </location>
</feature>
<evidence type="ECO:0000256" key="1">
    <source>
        <dbReference type="SAM" id="MobiDB-lite"/>
    </source>
</evidence>
<feature type="compositionally biased region" description="Basic and acidic residues" evidence="1">
    <location>
        <begin position="442"/>
        <end position="452"/>
    </location>
</feature>
<dbReference type="Proteomes" id="UP001056291">
    <property type="component" value="Chromosome"/>
</dbReference>
<sequence>MFTILKNLNEVLNVCTVNPQREKFGTAIKARKKSVITSMFTFLNNNEDIKLRLLEQTKSLSKEFLNPGAEIIALDYPQEHFEYLAQLYIYRQSIDKAEKDTRKKIVKTTVRQYFPTKDFRTKVRDVILKYDFTIPTRNLESFTRYHCELIRMIQCFKSLSDYEDYMGDFFKDDKTAKLSALDYAAHMHNISVKVDSSIKESGVDTIFSIPKSEITSLKTYFSCLTYGLTAAQRNEFLEKYLDPQIYPHCVTATTFLIQNPTRVGQRDIILRKTDAELLRRTFVLKDKMKYPEEKDRIQNQLIKRKNARGAKELLPSVIAAIKLNCFFGSDYDNTVKFYNKLFVDQTEEDKDQSDSVHIYLTNNNLTAEKLFEILSERQKNLELTAEDKKDYKDDDDNDDEEEKTESNVLDNLLQVSAQADTLFEENLEEHALSQDIIAEQTKAEMKSKQHPDDEFDNDDNEPIEKKKKEKGSDKPTPQKKVKRKFDPDRVYSSPKKKRKKKYVKSSTSKPDPKAVQATGQEIMVSIGVLTGINRRLEELTETNDRLANLTVDNKRQKDLDLLQARAAEQRKIMGAETEADKWVLAEINDKCLACDTVLYEAGNFLKGLQKETAILQSFDDALWKLIGKEPLITGKNWGGKIQKKLAGKFETIEAHYHGRRFDPGKRVNINGKKRHLKLNEALVFYVTQHSTTKGIKYCLAIKLWHLRDPDTPLYRGHRGRRIYEIGGLVKPADSIDPISMRPTCNMAVLHVE</sequence>
<proteinExistence type="predicted"/>
<evidence type="ECO:0000313" key="3">
    <source>
        <dbReference type="Proteomes" id="UP001056291"/>
    </source>
</evidence>
<dbReference type="EMBL" id="CP098747">
    <property type="protein sequence ID" value="USG62868.1"/>
    <property type="molecule type" value="Genomic_DNA"/>
</dbReference>
<feature type="region of interest" description="Disordered" evidence="1">
    <location>
        <begin position="442"/>
        <end position="516"/>
    </location>
</feature>
<feature type="compositionally biased region" description="Basic and acidic residues" evidence="1">
    <location>
        <begin position="462"/>
        <end position="473"/>
    </location>
</feature>
<feature type="region of interest" description="Disordered" evidence="1">
    <location>
        <begin position="385"/>
        <end position="411"/>
    </location>
</feature>
<protein>
    <submittedName>
        <fullName evidence="2">Uncharacterized protein</fullName>
    </submittedName>
</protein>
<reference evidence="2" key="1">
    <citation type="submission" date="2022-06" db="EMBL/GenBank/DDBJ databases">
        <title>Sneathiella actinostolidae sp. nov., isolated from a sea anemonein the Western Pacific Ocean.</title>
        <authorList>
            <person name="Wei M.J."/>
        </authorList>
    </citation>
    <scope>NUCLEOTIDE SEQUENCE</scope>
    <source>
        <strain evidence="2">PHK-P5</strain>
    </source>
</reference>
<feature type="compositionally biased region" description="Acidic residues" evidence="1">
    <location>
        <begin position="393"/>
        <end position="403"/>
    </location>
</feature>
<keyword evidence="3" id="KW-1185">Reference proteome</keyword>